<protein>
    <recommendedName>
        <fullName evidence="2">RNase H type-1 domain-containing protein</fullName>
    </recommendedName>
</protein>
<sequence length="68" mass="7794">MKWNPQNPGLYKVNFDEALFPHSGDAELGVIIRDEKCECRAWRSIRIPHVRNAELAEALAAGEHWKHA</sequence>
<accession>A0AAW2N8M9</accession>
<proteinExistence type="predicted"/>
<reference evidence="1" key="2">
    <citation type="journal article" date="2024" name="Plant">
        <title>Genomic evolution and insights into agronomic trait innovations of Sesamum species.</title>
        <authorList>
            <person name="Miao H."/>
            <person name="Wang L."/>
            <person name="Qu L."/>
            <person name="Liu H."/>
            <person name="Sun Y."/>
            <person name="Le M."/>
            <person name="Wang Q."/>
            <person name="Wei S."/>
            <person name="Zheng Y."/>
            <person name="Lin W."/>
            <person name="Duan Y."/>
            <person name="Cao H."/>
            <person name="Xiong S."/>
            <person name="Wang X."/>
            <person name="Wei L."/>
            <person name="Li C."/>
            <person name="Ma Q."/>
            <person name="Ju M."/>
            <person name="Zhao R."/>
            <person name="Li G."/>
            <person name="Mu C."/>
            <person name="Tian Q."/>
            <person name="Mei H."/>
            <person name="Zhang T."/>
            <person name="Gao T."/>
            <person name="Zhang H."/>
        </authorList>
    </citation>
    <scope>NUCLEOTIDE SEQUENCE</scope>
    <source>
        <strain evidence="1">G01</strain>
    </source>
</reference>
<dbReference type="EMBL" id="JACGWK010000008">
    <property type="protein sequence ID" value="KAL0339252.1"/>
    <property type="molecule type" value="Genomic_DNA"/>
</dbReference>
<dbReference type="AlphaFoldDB" id="A0AAW2N8M9"/>
<evidence type="ECO:0008006" key="2">
    <source>
        <dbReference type="Google" id="ProtNLM"/>
    </source>
</evidence>
<name>A0AAW2N8M9_9LAMI</name>
<evidence type="ECO:0000313" key="1">
    <source>
        <dbReference type="EMBL" id="KAL0339252.1"/>
    </source>
</evidence>
<organism evidence="1">
    <name type="scientific">Sesamum angustifolium</name>
    <dbReference type="NCBI Taxonomy" id="2727405"/>
    <lineage>
        <taxon>Eukaryota</taxon>
        <taxon>Viridiplantae</taxon>
        <taxon>Streptophyta</taxon>
        <taxon>Embryophyta</taxon>
        <taxon>Tracheophyta</taxon>
        <taxon>Spermatophyta</taxon>
        <taxon>Magnoliopsida</taxon>
        <taxon>eudicotyledons</taxon>
        <taxon>Gunneridae</taxon>
        <taxon>Pentapetalae</taxon>
        <taxon>asterids</taxon>
        <taxon>lamiids</taxon>
        <taxon>Lamiales</taxon>
        <taxon>Pedaliaceae</taxon>
        <taxon>Sesamum</taxon>
    </lineage>
</organism>
<reference evidence="1" key="1">
    <citation type="submission" date="2020-06" db="EMBL/GenBank/DDBJ databases">
        <authorList>
            <person name="Li T."/>
            <person name="Hu X."/>
            <person name="Zhang T."/>
            <person name="Song X."/>
            <person name="Zhang H."/>
            <person name="Dai N."/>
            <person name="Sheng W."/>
            <person name="Hou X."/>
            <person name="Wei L."/>
        </authorList>
    </citation>
    <scope>NUCLEOTIDE SEQUENCE</scope>
    <source>
        <strain evidence="1">G01</strain>
        <tissue evidence="1">Leaf</tissue>
    </source>
</reference>
<gene>
    <name evidence="1" type="ORF">Sangu_1447300</name>
</gene>
<comment type="caution">
    <text evidence="1">The sequence shown here is derived from an EMBL/GenBank/DDBJ whole genome shotgun (WGS) entry which is preliminary data.</text>
</comment>